<sequence>MNQNTQIVFIHRGYSRYLPYAIYQAKSASPNTDIVFIGNKLNFKGIKVEHLDNLYSDEIEEFKAHYAHMSTNSEKFELFCWLRWFHLLNYMRKNKVQSVLHLDSDVMLYSSIEDIKKAYADVPLECALSIPKQDSSSFKWTASGHISFWTIDALEDFCKMILDSYQKKDYLNLYRQKWHWHVAENKPGGICDMTTLYLFWQANTSRVVSLSRSHKGNVFDDNINAASNSEIDQYVTELGRKKVKFVKKRPFFFKEDRKEELDRVHALHLQGDAKSQMKRYYKGKFFPGKAYSDVTYIYGSAKKKFKKLINH</sequence>
<reference evidence="1" key="1">
    <citation type="submission" date="2023-06" db="EMBL/GenBank/DDBJ databases">
        <title>Genomic of Agaribacillus aureum.</title>
        <authorList>
            <person name="Wang G."/>
        </authorList>
    </citation>
    <scope>NUCLEOTIDE SEQUENCE</scope>
    <source>
        <strain evidence="1">BMA12</strain>
    </source>
</reference>
<comment type="caution">
    <text evidence="1">The sequence shown here is derived from an EMBL/GenBank/DDBJ whole genome shotgun (WGS) entry which is preliminary data.</text>
</comment>
<name>A0ABT8LDA2_9BACT</name>
<keyword evidence="2" id="KW-1185">Reference proteome</keyword>
<protein>
    <recommendedName>
        <fullName evidence="3">Glycosyltransferase</fullName>
    </recommendedName>
</protein>
<accession>A0ABT8LDA2</accession>
<proteinExistence type="predicted"/>
<dbReference type="RefSeq" id="WP_346759627.1">
    <property type="nucleotide sequence ID" value="NZ_JAUJEB010000004.1"/>
</dbReference>
<gene>
    <name evidence="1" type="ORF">QQ020_19600</name>
</gene>
<dbReference type="EMBL" id="JAUJEB010000004">
    <property type="protein sequence ID" value="MDN5214293.1"/>
    <property type="molecule type" value="Genomic_DNA"/>
</dbReference>
<dbReference type="Proteomes" id="UP001172083">
    <property type="component" value="Unassembled WGS sequence"/>
</dbReference>
<organism evidence="1 2">
    <name type="scientific">Agaribacillus aureus</name>
    <dbReference type="NCBI Taxonomy" id="3051825"/>
    <lineage>
        <taxon>Bacteria</taxon>
        <taxon>Pseudomonadati</taxon>
        <taxon>Bacteroidota</taxon>
        <taxon>Cytophagia</taxon>
        <taxon>Cytophagales</taxon>
        <taxon>Splendidivirgaceae</taxon>
        <taxon>Agaribacillus</taxon>
    </lineage>
</organism>
<evidence type="ECO:0000313" key="2">
    <source>
        <dbReference type="Proteomes" id="UP001172083"/>
    </source>
</evidence>
<evidence type="ECO:0008006" key="3">
    <source>
        <dbReference type="Google" id="ProtNLM"/>
    </source>
</evidence>
<evidence type="ECO:0000313" key="1">
    <source>
        <dbReference type="EMBL" id="MDN5214293.1"/>
    </source>
</evidence>